<comment type="subcellular location">
    <subcellularLocation>
        <location evidence="1">Cell membrane</location>
        <topology evidence="1">Multi-pass membrane protein</topology>
    </subcellularLocation>
</comment>
<keyword evidence="5 7" id="KW-0472">Membrane</keyword>
<name>A0A382V080_9ZZZZ</name>
<evidence type="ECO:0008006" key="9">
    <source>
        <dbReference type="Google" id="ProtNLM"/>
    </source>
</evidence>
<keyword evidence="2" id="KW-1003">Cell membrane</keyword>
<gene>
    <name evidence="8" type="ORF">METZ01_LOCUS392165</name>
</gene>
<reference evidence="8" key="1">
    <citation type="submission" date="2018-05" db="EMBL/GenBank/DDBJ databases">
        <authorList>
            <person name="Lanie J.A."/>
            <person name="Ng W.-L."/>
            <person name="Kazmierczak K.M."/>
            <person name="Andrzejewski T.M."/>
            <person name="Davidsen T.M."/>
            <person name="Wayne K.J."/>
            <person name="Tettelin H."/>
            <person name="Glass J.I."/>
            <person name="Rusch D."/>
            <person name="Podicherti R."/>
            <person name="Tsui H.-C.T."/>
            <person name="Winkler M.E."/>
        </authorList>
    </citation>
    <scope>NUCLEOTIDE SEQUENCE</scope>
</reference>
<evidence type="ECO:0000256" key="7">
    <source>
        <dbReference type="SAM" id="Phobius"/>
    </source>
</evidence>
<feature type="transmembrane region" description="Helical" evidence="7">
    <location>
        <begin position="96"/>
        <end position="118"/>
    </location>
</feature>
<feature type="transmembrane region" description="Helical" evidence="7">
    <location>
        <begin position="64"/>
        <end position="84"/>
    </location>
</feature>
<evidence type="ECO:0000256" key="6">
    <source>
        <dbReference type="SAM" id="MobiDB-lite"/>
    </source>
</evidence>
<evidence type="ECO:0000256" key="5">
    <source>
        <dbReference type="ARBA" id="ARBA00023136"/>
    </source>
</evidence>
<sequence length="150" mass="16650">MNSEKGEGEPLSSEVENSIKHPSASENLSETDPSGQVRRVYALLLAVSFLMILCTAILKLDYLTGVLIGCLLIILNFHWTARFVHNLIRVRKVQAMNLIFYLSKFAFSAFVLFGALIYFDFPPLALLLGLSNIVIAVTIYSVITSIRNPA</sequence>
<organism evidence="8">
    <name type="scientific">marine metagenome</name>
    <dbReference type="NCBI Taxonomy" id="408172"/>
    <lineage>
        <taxon>unclassified sequences</taxon>
        <taxon>metagenomes</taxon>
        <taxon>ecological metagenomes</taxon>
    </lineage>
</organism>
<dbReference type="GO" id="GO:0005886">
    <property type="term" value="C:plasma membrane"/>
    <property type="evidence" value="ECO:0007669"/>
    <property type="project" value="UniProtKB-SubCell"/>
</dbReference>
<proteinExistence type="predicted"/>
<evidence type="ECO:0000256" key="2">
    <source>
        <dbReference type="ARBA" id="ARBA00022475"/>
    </source>
</evidence>
<evidence type="ECO:0000256" key="3">
    <source>
        <dbReference type="ARBA" id="ARBA00022692"/>
    </source>
</evidence>
<keyword evidence="4 7" id="KW-1133">Transmembrane helix</keyword>
<accession>A0A382V080</accession>
<feature type="region of interest" description="Disordered" evidence="6">
    <location>
        <begin position="1"/>
        <end position="32"/>
    </location>
</feature>
<dbReference type="Pfam" id="PF03899">
    <property type="entry name" value="ATP-synt_I"/>
    <property type="match status" value="1"/>
</dbReference>
<protein>
    <recommendedName>
        <fullName evidence="9">ATP synthase subunit I</fullName>
    </recommendedName>
</protein>
<feature type="transmembrane region" description="Helical" evidence="7">
    <location>
        <begin position="124"/>
        <end position="143"/>
    </location>
</feature>
<feature type="transmembrane region" description="Helical" evidence="7">
    <location>
        <begin position="40"/>
        <end position="58"/>
    </location>
</feature>
<evidence type="ECO:0000256" key="4">
    <source>
        <dbReference type="ARBA" id="ARBA00022989"/>
    </source>
</evidence>
<evidence type="ECO:0000256" key="1">
    <source>
        <dbReference type="ARBA" id="ARBA00004651"/>
    </source>
</evidence>
<keyword evidence="3 7" id="KW-0812">Transmembrane</keyword>
<dbReference type="AlphaFoldDB" id="A0A382V080"/>
<dbReference type="InterPro" id="IPR005598">
    <property type="entry name" value="ATP_synth_I"/>
</dbReference>
<dbReference type="EMBL" id="UINC01147786">
    <property type="protein sequence ID" value="SVD39311.1"/>
    <property type="molecule type" value="Genomic_DNA"/>
</dbReference>
<evidence type="ECO:0000313" key="8">
    <source>
        <dbReference type="EMBL" id="SVD39311.1"/>
    </source>
</evidence>